<reference evidence="2 3" key="1">
    <citation type="journal article" date="2015" name="Fungal Genet. Biol.">
        <title>Evolution of novel wood decay mechanisms in Agaricales revealed by the genome sequences of Fistulina hepatica and Cylindrobasidium torrendii.</title>
        <authorList>
            <person name="Floudas D."/>
            <person name="Held B.W."/>
            <person name="Riley R."/>
            <person name="Nagy L.G."/>
            <person name="Koehler G."/>
            <person name="Ransdell A.S."/>
            <person name="Younus H."/>
            <person name="Chow J."/>
            <person name="Chiniquy J."/>
            <person name="Lipzen A."/>
            <person name="Tritt A."/>
            <person name="Sun H."/>
            <person name="Haridas S."/>
            <person name="LaButti K."/>
            <person name="Ohm R.A."/>
            <person name="Kues U."/>
            <person name="Blanchette R.A."/>
            <person name="Grigoriev I.V."/>
            <person name="Minto R.E."/>
            <person name="Hibbett D.S."/>
        </authorList>
    </citation>
    <scope>NUCLEOTIDE SEQUENCE [LARGE SCALE GENOMIC DNA]</scope>
    <source>
        <strain evidence="2 3">ATCC 64428</strain>
    </source>
</reference>
<dbReference type="AlphaFoldDB" id="A0A0D7A8I7"/>
<evidence type="ECO:0000259" key="1">
    <source>
        <dbReference type="Pfam" id="PF01636"/>
    </source>
</evidence>
<accession>A0A0D7A8I7</accession>
<name>A0A0D7A8I7_9AGAR</name>
<dbReference type="InterPro" id="IPR002575">
    <property type="entry name" value="Aminoglycoside_PTrfase"/>
</dbReference>
<protein>
    <recommendedName>
        <fullName evidence="1">Aminoglycoside phosphotransferase domain-containing protein</fullName>
    </recommendedName>
</protein>
<evidence type="ECO:0000313" key="3">
    <source>
        <dbReference type="Proteomes" id="UP000054144"/>
    </source>
</evidence>
<dbReference type="Proteomes" id="UP000054144">
    <property type="component" value="Unassembled WGS sequence"/>
</dbReference>
<dbReference type="Pfam" id="PF01636">
    <property type="entry name" value="APH"/>
    <property type="match status" value="1"/>
</dbReference>
<dbReference type="InterPro" id="IPR011009">
    <property type="entry name" value="Kinase-like_dom_sf"/>
</dbReference>
<feature type="domain" description="Aminoglycoside phosphotransferase" evidence="1">
    <location>
        <begin position="66"/>
        <end position="214"/>
    </location>
</feature>
<dbReference type="SUPFAM" id="SSF56112">
    <property type="entry name" value="Protein kinase-like (PK-like)"/>
    <property type="match status" value="1"/>
</dbReference>
<organism evidence="2 3">
    <name type="scientific">Fistulina hepatica ATCC 64428</name>
    <dbReference type="NCBI Taxonomy" id="1128425"/>
    <lineage>
        <taxon>Eukaryota</taxon>
        <taxon>Fungi</taxon>
        <taxon>Dikarya</taxon>
        <taxon>Basidiomycota</taxon>
        <taxon>Agaricomycotina</taxon>
        <taxon>Agaricomycetes</taxon>
        <taxon>Agaricomycetidae</taxon>
        <taxon>Agaricales</taxon>
        <taxon>Fistulinaceae</taxon>
        <taxon>Fistulina</taxon>
    </lineage>
</organism>
<sequence>MACGTEIIGERFPGQPTRDQIIRLCFEKGREFKGLTYPPNGCPVAYIKYGFTVTMGEAQAQLFALQSGARVPRIHHAFMHGQITYILMEYIDGMTVSDWLRVYSDDRDWVYNEVANAVSQMLGFTVPQDAPPGPIGGGLTRHSFFQDFVAFRPYASVKDLEEHINKALNWTAWKDRVSFSRDKLIFYYSDINDCNFLITKDRQLYVIDFQDAGFLPESFMSLTLHKPRTYLAGSISALVPLSKSANLETLSYASYLFQISSGKNRPT</sequence>
<proteinExistence type="predicted"/>
<gene>
    <name evidence="2" type="ORF">FISHEDRAFT_45947</name>
</gene>
<dbReference type="EMBL" id="KN882012">
    <property type="protein sequence ID" value="KIY47118.1"/>
    <property type="molecule type" value="Genomic_DNA"/>
</dbReference>
<evidence type="ECO:0000313" key="2">
    <source>
        <dbReference type="EMBL" id="KIY47118.1"/>
    </source>
</evidence>
<keyword evidence="3" id="KW-1185">Reference proteome</keyword>
<dbReference type="OrthoDB" id="3250044at2759"/>